<dbReference type="Proteomes" id="UP000186110">
    <property type="component" value="Chromosome"/>
</dbReference>
<protein>
    <submittedName>
        <fullName evidence="3">Uncharacterized protein</fullName>
    </submittedName>
</protein>
<evidence type="ECO:0000256" key="2">
    <source>
        <dbReference type="SAM" id="SignalP"/>
    </source>
</evidence>
<keyword evidence="2" id="KW-0732">Signal</keyword>
<feature type="chain" id="PRO_5010209893" evidence="2">
    <location>
        <begin position="21"/>
        <end position="122"/>
    </location>
</feature>
<dbReference type="AlphaFoldDB" id="A0A1P8KCB0"/>
<evidence type="ECO:0000256" key="1">
    <source>
        <dbReference type="SAM" id="MobiDB-lite"/>
    </source>
</evidence>
<keyword evidence="4" id="KW-1185">Reference proteome</keyword>
<dbReference type="EMBL" id="CP019239">
    <property type="protein sequence ID" value="APW43641.1"/>
    <property type="molecule type" value="Genomic_DNA"/>
</dbReference>
<evidence type="ECO:0000313" key="4">
    <source>
        <dbReference type="Proteomes" id="UP000186110"/>
    </source>
</evidence>
<sequence length="122" mass="13259">MTQPLSAAFFSLIAILVASAACALQAWRNAPVGLLRWDGQHWHWTALDTEQACQLTPVFDLQSVMLVSIHSAAGRKAWVWLEASSGGGNWAALRRAVFGSQRAQNAKHKPTAEDSLQDGDFA</sequence>
<feature type="region of interest" description="Disordered" evidence="1">
    <location>
        <begin position="102"/>
        <end position="122"/>
    </location>
</feature>
<evidence type="ECO:0000313" key="3">
    <source>
        <dbReference type="EMBL" id="APW43641.1"/>
    </source>
</evidence>
<organism evidence="3 4">
    <name type="scientific">Rhodoferax saidenbachensis</name>
    <dbReference type="NCBI Taxonomy" id="1484693"/>
    <lineage>
        <taxon>Bacteria</taxon>
        <taxon>Pseudomonadati</taxon>
        <taxon>Pseudomonadota</taxon>
        <taxon>Betaproteobacteria</taxon>
        <taxon>Burkholderiales</taxon>
        <taxon>Comamonadaceae</taxon>
        <taxon>Rhodoferax</taxon>
    </lineage>
</organism>
<gene>
    <name evidence="3" type="ORF">RS694_14595</name>
</gene>
<name>A0A1P8KCB0_9BURK</name>
<dbReference type="KEGG" id="rsb:RS694_14595"/>
<accession>A0A1P8KCB0</accession>
<proteinExistence type="predicted"/>
<feature type="signal peptide" evidence="2">
    <location>
        <begin position="1"/>
        <end position="20"/>
    </location>
</feature>
<reference evidence="3 4" key="1">
    <citation type="submission" date="2017-01" db="EMBL/GenBank/DDBJ databases">
        <authorList>
            <person name="Mah S.A."/>
            <person name="Swanson W.J."/>
            <person name="Moy G.W."/>
            <person name="Vacquier V.D."/>
        </authorList>
    </citation>
    <scope>NUCLEOTIDE SEQUENCE [LARGE SCALE GENOMIC DNA]</scope>
    <source>
        <strain evidence="3 4">DSM 22694</strain>
    </source>
</reference>
<dbReference type="STRING" id="1484693.RS694_14595"/>